<feature type="transmembrane region" description="Helical" evidence="5">
    <location>
        <begin position="396"/>
        <end position="417"/>
    </location>
</feature>
<proteinExistence type="predicted"/>
<keyword evidence="4 5" id="KW-0472">Membrane</keyword>
<dbReference type="EMBL" id="CP051672">
    <property type="protein sequence ID" value="QJE31012.1"/>
    <property type="molecule type" value="Genomic_DNA"/>
</dbReference>
<feature type="transmembrane region" description="Helical" evidence="5">
    <location>
        <begin position="254"/>
        <end position="270"/>
    </location>
</feature>
<feature type="domain" description="O-antigen ligase-related" evidence="6">
    <location>
        <begin position="261"/>
        <end position="403"/>
    </location>
</feature>
<evidence type="ECO:0000256" key="2">
    <source>
        <dbReference type="ARBA" id="ARBA00022692"/>
    </source>
</evidence>
<dbReference type="GO" id="GO:0016874">
    <property type="term" value="F:ligase activity"/>
    <property type="evidence" value="ECO:0007669"/>
    <property type="project" value="UniProtKB-KW"/>
</dbReference>
<feature type="transmembrane region" description="Helical" evidence="5">
    <location>
        <begin position="65"/>
        <end position="83"/>
    </location>
</feature>
<name>A0A7L5EQ20_PARDI</name>
<feature type="transmembrane region" description="Helical" evidence="5">
    <location>
        <begin position="175"/>
        <end position="193"/>
    </location>
</feature>
<evidence type="ECO:0000313" key="8">
    <source>
        <dbReference type="Proteomes" id="UP000501982"/>
    </source>
</evidence>
<feature type="transmembrane region" description="Helical" evidence="5">
    <location>
        <begin position="429"/>
        <end position="447"/>
    </location>
</feature>
<feature type="transmembrane region" description="Helical" evidence="5">
    <location>
        <begin position="117"/>
        <end position="136"/>
    </location>
</feature>
<evidence type="ECO:0000256" key="3">
    <source>
        <dbReference type="ARBA" id="ARBA00022989"/>
    </source>
</evidence>
<evidence type="ECO:0000313" key="7">
    <source>
        <dbReference type="EMBL" id="QJE31012.1"/>
    </source>
</evidence>
<reference evidence="7 8" key="1">
    <citation type="submission" date="2020-04" db="EMBL/GenBank/DDBJ databases">
        <title>Complete Genomes and Methylome analysis of CBBP consortium that reverse antibiotic-induced susceptibility to vancomycin-resistant Enterococcus faecium infection.</title>
        <authorList>
            <person name="Fomenkov A."/>
            <person name="Zhang Z."/>
            <person name="Pamer E."/>
            <person name="Roberts R.J."/>
        </authorList>
    </citation>
    <scope>NUCLEOTIDE SEQUENCE [LARGE SCALE GENOMIC DNA]</scope>
    <source>
        <strain evidence="8">CBBP</strain>
    </source>
</reference>
<feature type="transmembrane region" description="Helical" evidence="5">
    <location>
        <begin position="148"/>
        <end position="168"/>
    </location>
</feature>
<keyword evidence="2 5" id="KW-0812">Transmembrane</keyword>
<dbReference type="InterPro" id="IPR007016">
    <property type="entry name" value="O-antigen_ligase-rel_domated"/>
</dbReference>
<dbReference type="PANTHER" id="PTHR37422:SF13">
    <property type="entry name" value="LIPOPOLYSACCHARIDE BIOSYNTHESIS PROTEIN PA4999-RELATED"/>
    <property type="match status" value="1"/>
</dbReference>
<organism evidence="7 8">
    <name type="scientific">Parabacteroides distasonis</name>
    <dbReference type="NCBI Taxonomy" id="823"/>
    <lineage>
        <taxon>Bacteria</taxon>
        <taxon>Pseudomonadati</taxon>
        <taxon>Bacteroidota</taxon>
        <taxon>Bacteroidia</taxon>
        <taxon>Bacteroidales</taxon>
        <taxon>Tannerellaceae</taxon>
        <taxon>Parabacteroides</taxon>
    </lineage>
</organism>
<keyword evidence="3 5" id="KW-1133">Transmembrane helix</keyword>
<dbReference type="AlphaFoldDB" id="A0A7L5EQ20"/>
<dbReference type="PANTHER" id="PTHR37422">
    <property type="entry name" value="TEICHURONIC ACID BIOSYNTHESIS PROTEIN TUAE"/>
    <property type="match status" value="1"/>
</dbReference>
<dbReference type="GO" id="GO:0016020">
    <property type="term" value="C:membrane"/>
    <property type="evidence" value="ECO:0007669"/>
    <property type="project" value="UniProtKB-SubCell"/>
</dbReference>
<comment type="subcellular location">
    <subcellularLocation>
        <location evidence="1">Membrane</location>
        <topology evidence="1">Multi-pass membrane protein</topology>
    </subcellularLocation>
</comment>
<feature type="transmembrane region" description="Helical" evidence="5">
    <location>
        <begin position="89"/>
        <end position="110"/>
    </location>
</feature>
<feature type="transmembrane region" description="Helical" evidence="5">
    <location>
        <begin position="231"/>
        <end position="247"/>
    </location>
</feature>
<accession>A0A7L5EQ20</accession>
<dbReference type="Pfam" id="PF04932">
    <property type="entry name" value="Wzy_C"/>
    <property type="match status" value="1"/>
</dbReference>
<sequence>MKAYNDIQTSRLSAPNLFYLLLFIGLGGICGSLMGGNLIISGVIAILPFAFILGVYILRMPVTLLYVIFIINYFIMGITRYLPLEGISVLMDLLYALSLLMICLHGILFHNIEWKRAINTLTITSFIWAIYCVAQLANPTGVLEGWILSRGLIINGLIISVIAALLCTRYKTLKTLLFLLSVLTLLAFGKALIQKYRGFDSYELEWLKGNTTHIIHSGIRYFSFFTDASNLGSNMGATILIFGISALHLRNRALSTYYIIVAFIATYTLFLTGTRGAIIVPLAGLALYTIISKQAKTMVAGGLMLISVYIFFAFTMIGQNNSMIRRMRTAFSPSKDASLNVRKENQRKLGEYLKYRPFGEGLGLSGDGLGVKVSKRFTTSIPTDSWYVKIWVETGVIGLVLYMGMILITIGRGAWILMFRIRDPELKGLLTGLLCGIFGMFVSAYGNSFWGQFPTMIISFMGMTFVLNGEYFDKEIHQDKQISINTSDKQTEK</sequence>
<feature type="transmembrane region" description="Helical" evidence="5">
    <location>
        <begin position="12"/>
        <end position="34"/>
    </location>
</feature>
<gene>
    <name evidence="7" type="ORF">HHO38_03190</name>
</gene>
<keyword evidence="7" id="KW-0436">Ligase</keyword>
<feature type="transmembrane region" description="Helical" evidence="5">
    <location>
        <begin position="298"/>
        <end position="317"/>
    </location>
</feature>
<evidence type="ECO:0000256" key="1">
    <source>
        <dbReference type="ARBA" id="ARBA00004141"/>
    </source>
</evidence>
<dbReference type="InterPro" id="IPR051533">
    <property type="entry name" value="WaaL-like"/>
</dbReference>
<feature type="transmembrane region" description="Helical" evidence="5">
    <location>
        <begin position="40"/>
        <end position="58"/>
    </location>
</feature>
<evidence type="ECO:0000259" key="6">
    <source>
        <dbReference type="Pfam" id="PF04932"/>
    </source>
</evidence>
<evidence type="ECO:0000256" key="4">
    <source>
        <dbReference type="ARBA" id="ARBA00023136"/>
    </source>
</evidence>
<evidence type="ECO:0000256" key="5">
    <source>
        <dbReference type="SAM" id="Phobius"/>
    </source>
</evidence>
<dbReference type="Proteomes" id="UP000501982">
    <property type="component" value="Chromosome"/>
</dbReference>
<protein>
    <submittedName>
        <fullName evidence="7">O-antigen ligase family protein</fullName>
    </submittedName>
</protein>